<sequence>MFEIGALQLSPIAFKRMHKLRLLNFHCSNIDLPKGLKFLPDELRFLCWNQYPLKSLPLGFQPENLVALYLCYSQLEHLWNEDMVRVTTPILKIFIRLIKLDYPNFLSSLFNIYFFKLQPLANLKFLVLTDSVKLMRIPNLSKASNLEVLDLGGCTNLVGISSSLQHLSNLTELRLDMCKGLQNSPSCIHMERLEFLCLERCSEITEFPKIPSSIKHLCLRETAIREVPSTIRHCSQLLVLILKSCRSLKSLPRSIGELKFLEKLNLSGCLELASLPDSIGLLKCLKELNLKECLKLESLPSSIGGLECLEKFNLSKCSKLESLPSGIGGLKCLTNIKLKGCLNLASLPSNIGQLNSLRYLKLNGCSKLESLPDSICNLESFISIKVKDCVNLNELPEMLWKLGRLTELNAAGSGIRKLPLFIRGLDSSDCVQRKGLILPRLITPPVEGLFQLEFVSLKDCGISDFPNCLVRCKHLKALDLGGNNFESIPSEIKQLRYLYKLDVTDCKKLQCLLVVPSLLDLKARNCTSLNSVSKIFTEGNSCSVVVDLDNCKNLDQKACSKIMDDVILQFLCIVQDIRLMKHAIHAGELWSHWLSDSVIFDKETHAIRCLISSTLKTSPSFNAQEQDLRAIKFRQTSLVIPRSEVPQWMKYNNSGSSLSFRFKPSCYSTDFAGFVFCAVVASNVYPYCDIKRIGCTAQFIANSGSSRNIHLNFDFDNNGNVLQLEHTFLWGRLISSLSDDPFNRAAFHFLAEDPLSELSFQFFAEDDQGIRDCKVIMKCGIHPIFHSDSFDQDNEDGEEEGQLIIAPLQKIRKHQELEDDEEQLLHKRSKDT</sequence>
<evidence type="ECO:0000256" key="2">
    <source>
        <dbReference type="ARBA" id="ARBA00022737"/>
    </source>
</evidence>
<keyword evidence="5" id="KW-1185">Reference proteome</keyword>
<evidence type="ECO:0000256" key="1">
    <source>
        <dbReference type="ARBA" id="ARBA00022614"/>
    </source>
</evidence>
<dbReference type="PANTHER" id="PTHR47186">
    <property type="entry name" value="LEUCINE-RICH REPEAT-CONTAINING PROTEIN 57"/>
    <property type="match status" value="1"/>
</dbReference>
<evidence type="ECO:0000313" key="5">
    <source>
        <dbReference type="Proteomes" id="UP001174677"/>
    </source>
</evidence>
<dbReference type="PROSITE" id="PS51450">
    <property type="entry name" value="LRR"/>
    <property type="match status" value="1"/>
</dbReference>
<evidence type="ECO:0000313" key="4">
    <source>
        <dbReference type="EMBL" id="KAJ9159344.1"/>
    </source>
</evidence>
<feature type="domain" description="C-JID" evidence="3">
    <location>
        <begin position="641"/>
        <end position="785"/>
    </location>
</feature>
<reference evidence="4" key="1">
    <citation type="journal article" date="2023" name="Plant Biotechnol. J.">
        <title>Chromosome-level wild Hevea brasiliensis genome provides new tools for genomic-assisted breeding and valuable loci to elevate rubber yield.</title>
        <authorList>
            <person name="Cheng H."/>
            <person name="Song X."/>
            <person name="Hu Y."/>
            <person name="Wu T."/>
            <person name="Yang Q."/>
            <person name="An Z."/>
            <person name="Feng S."/>
            <person name="Deng Z."/>
            <person name="Wu W."/>
            <person name="Zeng X."/>
            <person name="Tu M."/>
            <person name="Wang X."/>
            <person name="Huang H."/>
        </authorList>
    </citation>
    <scope>NUCLEOTIDE SEQUENCE</scope>
    <source>
        <strain evidence="4">MT/VB/25A 57/8</strain>
    </source>
</reference>
<evidence type="ECO:0000259" key="3">
    <source>
        <dbReference type="Pfam" id="PF20160"/>
    </source>
</evidence>
<accession>A0ABQ9L733</accession>
<dbReference type="InterPro" id="IPR032675">
    <property type="entry name" value="LRR_dom_sf"/>
</dbReference>
<proteinExistence type="predicted"/>
<dbReference type="Pfam" id="PF20160">
    <property type="entry name" value="C-JID"/>
    <property type="match status" value="1"/>
</dbReference>
<dbReference type="InterPro" id="IPR001611">
    <property type="entry name" value="Leu-rich_rpt"/>
</dbReference>
<dbReference type="InterPro" id="IPR045344">
    <property type="entry name" value="C-JID"/>
</dbReference>
<comment type="caution">
    <text evidence="4">The sequence shown here is derived from an EMBL/GenBank/DDBJ whole genome shotgun (WGS) entry which is preliminary data.</text>
</comment>
<organism evidence="4 5">
    <name type="scientific">Hevea brasiliensis</name>
    <name type="common">Para rubber tree</name>
    <name type="synonym">Siphonia brasiliensis</name>
    <dbReference type="NCBI Taxonomy" id="3981"/>
    <lineage>
        <taxon>Eukaryota</taxon>
        <taxon>Viridiplantae</taxon>
        <taxon>Streptophyta</taxon>
        <taxon>Embryophyta</taxon>
        <taxon>Tracheophyta</taxon>
        <taxon>Spermatophyta</taxon>
        <taxon>Magnoliopsida</taxon>
        <taxon>eudicotyledons</taxon>
        <taxon>Gunneridae</taxon>
        <taxon>Pentapetalae</taxon>
        <taxon>rosids</taxon>
        <taxon>fabids</taxon>
        <taxon>Malpighiales</taxon>
        <taxon>Euphorbiaceae</taxon>
        <taxon>Crotonoideae</taxon>
        <taxon>Micrandreae</taxon>
        <taxon>Hevea</taxon>
    </lineage>
</organism>
<protein>
    <recommendedName>
        <fullName evidence="3">C-JID domain-containing protein</fullName>
    </recommendedName>
</protein>
<dbReference type="PANTHER" id="PTHR47186:SF63">
    <property type="entry name" value="C-JID DOMAIN-CONTAINING PROTEIN"/>
    <property type="match status" value="1"/>
</dbReference>
<dbReference type="SUPFAM" id="SSF52058">
    <property type="entry name" value="L domain-like"/>
    <property type="match status" value="2"/>
</dbReference>
<name>A0ABQ9L733_HEVBR</name>
<dbReference type="EMBL" id="JARPOI010000014">
    <property type="protein sequence ID" value="KAJ9159343.1"/>
    <property type="molecule type" value="Genomic_DNA"/>
</dbReference>
<dbReference type="Gene3D" id="3.80.10.10">
    <property type="entry name" value="Ribonuclease Inhibitor"/>
    <property type="match status" value="3"/>
</dbReference>
<keyword evidence="1" id="KW-0433">Leucine-rich repeat</keyword>
<keyword evidence="2" id="KW-0677">Repeat</keyword>
<dbReference type="Proteomes" id="UP001174677">
    <property type="component" value="Chromosome 14"/>
</dbReference>
<dbReference type="EMBL" id="JARPOI010000014">
    <property type="protein sequence ID" value="KAJ9159344.1"/>
    <property type="molecule type" value="Genomic_DNA"/>
</dbReference>
<gene>
    <name evidence="4" type="ORF">P3X46_024853</name>
</gene>